<keyword evidence="3" id="KW-1185">Reference proteome</keyword>
<keyword evidence="1" id="KW-0812">Transmembrane</keyword>
<accession>A0A1U9K7G3</accession>
<evidence type="ECO:0000256" key="1">
    <source>
        <dbReference type="SAM" id="Phobius"/>
    </source>
</evidence>
<dbReference type="STRING" id="1471761.B0W44_09445"/>
<sequence>MPKTREASVADALQALRTKLWLKRVVRFAIRGMMVGIGAALLELVAVRQSAIGSGSRSAAGVFFWRCCSSLST</sequence>
<dbReference type="RefSeq" id="WP_077719824.1">
    <property type="nucleotide sequence ID" value="NZ_CP019699.1"/>
</dbReference>
<feature type="transmembrane region" description="Helical" evidence="1">
    <location>
        <begin position="28"/>
        <end position="47"/>
    </location>
</feature>
<evidence type="ECO:0000313" key="3">
    <source>
        <dbReference type="Proteomes" id="UP000188603"/>
    </source>
</evidence>
<keyword evidence="1" id="KW-1133">Transmembrane helix</keyword>
<organism evidence="2 3">
    <name type="scientific">Novibacillus thermophilus</name>
    <dbReference type="NCBI Taxonomy" id="1471761"/>
    <lineage>
        <taxon>Bacteria</taxon>
        <taxon>Bacillati</taxon>
        <taxon>Bacillota</taxon>
        <taxon>Bacilli</taxon>
        <taxon>Bacillales</taxon>
        <taxon>Thermoactinomycetaceae</taxon>
        <taxon>Novibacillus</taxon>
    </lineage>
</organism>
<dbReference type="EMBL" id="CP019699">
    <property type="protein sequence ID" value="AQS55961.1"/>
    <property type="molecule type" value="Genomic_DNA"/>
</dbReference>
<dbReference type="Proteomes" id="UP000188603">
    <property type="component" value="Chromosome"/>
</dbReference>
<dbReference type="KEGG" id="ntr:B0W44_09445"/>
<protein>
    <submittedName>
        <fullName evidence="2">Uncharacterized protein</fullName>
    </submittedName>
</protein>
<dbReference type="AlphaFoldDB" id="A0A1U9K7G3"/>
<gene>
    <name evidence="2" type="ORF">B0W44_09445</name>
</gene>
<keyword evidence="1" id="KW-0472">Membrane</keyword>
<proteinExistence type="predicted"/>
<name>A0A1U9K7G3_9BACL</name>
<reference evidence="2 3" key="1">
    <citation type="journal article" date="2015" name="Int. J. Syst. Evol. Microbiol.">
        <title>Novibacillus thermophilus gen. nov., sp. nov., a Gram-staining-negative and moderately thermophilic member of the family Thermoactinomycetaceae.</title>
        <authorList>
            <person name="Yang G."/>
            <person name="Chen J."/>
            <person name="Zhou S."/>
        </authorList>
    </citation>
    <scope>NUCLEOTIDE SEQUENCE [LARGE SCALE GENOMIC DNA]</scope>
    <source>
        <strain evidence="2 3">SG-1</strain>
    </source>
</reference>
<evidence type="ECO:0000313" key="2">
    <source>
        <dbReference type="EMBL" id="AQS55961.1"/>
    </source>
</evidence>